<dbReference type="PROSITE" id="PS50293">
    <property type="entry name" value="TPR_REGION"/>
    <property type="match status" value="1"/>
</dbReference>
<comment type="caution">
    <text evidence="5">The sequence shown here is derived from an EMBL/GenBank/DDBJ whole genome shotgun (WGS) entry which is preliminary data.</text>
</comment>
<dbReference type="InterPro" id="IPR019734">
    <property type="entry name" value="TPR_rpt"/>
</dbReference>
<keyword evidence="1" id="KW-0677">Repeat</keyword>
<feature type="coiled-coil region" evidence="4">
    <location>
        <begin position="337"/>
        <end position="364"/>
    </location>
</feature>
<accession>A0ABQ1K2B4</accession>
<sequence>MSKDGLPAPKDLAEFDSELKALEANLGSADEEQRAGYYFYKGKYGLAKMQTNPATSGELLKPTIESLEKAIQIEKGTGDNEYTGQIREQIYPILKSALVDQAIALGKQQDYKSAYPLFEQVYRISPRDTVHLYNAAAYASNSQDYKQAIDYYKELQQLGFTGKGVNYTAKNVETGQVEFFPNKTTRDLSVAQKTHVEPGIHREPSKKSDIVKNIAKLYLILGDKENAKKAIEDAKKANPNDVEILSAEAQLYLEADDYDNYRKTVQQILNQGSTDPILYFNLGVTSAKSGDVEGAKKYYAKAIELDPQLVGAYQNLGILQLSGEDEIVSEMNNLGTSKKEMKRYDELKEKRNEMYREAMKYLEKAHEIDPDNTDVKTILGNLYQGLEMMDKYKALKNE</sequence>
<dbReference type="Pfam" id="PF13181">
    <property type="entry name" value="TPR_8"/>
    <property type="match status" value="2"/>
</dbReference>
<reference evidence="6" key="1">
    <citation type="journal article" date="2019" name="Int. J. Syst. Evol. Microbiol.">
        <title>The Global Catalogue of Microorganisms (GCM) 10K type strain sequencing project: providing services to taxonomists for standard genome sequencing and annotation.</title>
        <authorList>
            <consortium name="The Broad Institute Genomics Platform"/>
            <consortium name="The Broad Institute Genome Sequencing Center for Infectious Disease"/>
            <person name="Wu L."/>
            <person name="Ma J."/>
        </authorList>
    </citation>
    <scope>NUCLEOTIDE SEQUENCE [LARGE SCALE GENOMIC DNA]</scope>
    <source>
        <strain evidence="6">CGMCC 1.15461</strain>
    </source>
</reference>
<evidence type="ECO:0000256" key="4">
    <source>
        <dbReference type="SAM" id="Coils"/>
    </source>
</evidence>
<protein>
    <recommendedName>
        <fullName evidence="7">Tetratricopeptide repeat protein</fullName>
    </recommendedName>
</protein>
<evidence type="ECO:0000313" key="5">
    <source>
        <dbReference type="EMBL" id="GGB80984.1"/>
    </source>
</evidence>
<evidence type="ECO:0000313" key="6">
    <source>
        <dbReference type="Proteomes" id="UP000615760"/>
    </source>
</evidence>
<keyword evidence="4" id="KW-0175">Coiled coil</keyword>
<dbReference type="SUPFAM" id="SSF48452">
    <property type="entry name" value="TPR-like"/>
    <property type="match status" value="1"/>
</dbReference>
<dbReference type="Gene3D" id="1.25.40.10">
    <property type="entry name" value="Tetratricopeptide repeat domain"/>
    <property type="match status" value="2"/>
</dbReference>
<feature type="repeat" description="TPR" evidence="3">
    <location>
        <begin position="208"/>
        <end position="241"/>
    </location>
</feature>
<evidence type="ECO:0008006" key="7">
    <source>
        <dbReference type="Google" id="ProtNLM"/>
    </source>
</evidence>
<evidence type="ECO:0000256" key="1">
    <source>
        <dbReference type="ARBA" id="ARBA00022737"/>
    </source>
</evidence>
<evidence type="ECO:0000256" key="2">
    <source>
        <dbReference type="ARBA" id="ARBA00022803"/>
    </source>
</evidence>
<feature type="repeat" description="TPR" evidence="3">
    <location>
        <begin position="276"/>
        <end position="309"/>
    </location>
</feature>
<dbReference type="Proteomes" id="UP000615760">
    <property type="component" value="Unassembled WGS sequence"/>
</dbReference>
<dbReference type="InterPro" id="IPR011990">
    <property type="entry name" value="TPR-like_helical_dom_sf"/>
</dbReference>
<dbReference type="PANTHER" id="PTHR45586">
    <property type="entry name" value="TPR REPEAT-CONTAINING PROTEIN PA4667"/>
    <property type="match status" value="1"/>
</dbReference>
<dbReference type="PROSITE" id="PS50005">
    <property type="entry name" value="TPR"/>
    <property type="match status" value="2"/>
</dbReference>
<dbReference type="PANTHER" id="PTHR45586:SF1">
    <property type="entry name" value="LIPOPOLYSACCHARIDE ASSEMBLY PROTEIN B"/>
    <property type="match status" value="1"/>
</dbReference>
<name>A0ABQ1K2B4_9FLAO</name>
<dbReference type="InterPro" id="IPR013105">
    <property type="entry name" value="TPR_2"/>
</dbReference>
<proteinExistence type="predicted"/>
<dbReference type="EMBL" id="BMJE01000005">
    <property type="protein sequence ID" value="GGB80984.1"/>
    <property type="molecule type" value="Genomic_DNA"/>
</dbReference>
<dbReference type="Pfam" id="PF07719">
    <property type="entry name" value="TPR_2"/>
    <property type="match status" value="1"/>
</dbReference>
<evidence type="ECO:0000256" key="3">
    <source>
        <dbReference type="PROSITE-ProRule" id="PRU00339"/>
    </source>
</evidence>
<dbReference type="SMART" id="SM00028">
    <property type="entry name" value="TPR"/>
    <property type="match status" value="5"/>
</dbReference>
<dbReference type="InterPro" id="IPR051012">
    <property type="entry name" value="CellSynth/LPSAsmb/PSIAsmb"/>
</dbReference>
<organism evidence="5 6">
    <name type="scientific">Flavobacterium suaedae</name>
    <dbReference type="NCBI Taxonomy" id="1767027"/>
    <lineage>
        <taxon>Bacteria</taxon>
        <taxon>Pseudomonadati</taxon>
        <taxon>Bacteroidota</taxon>
        <taxon>Flavobacteriia</taxon>
        <taxon>Flavobacteriales</taxon>
        <taxon>Flavobacteriaceae</taxon>
        <taxon>Flavobacterium</taxon>
    </lineage>
</organism>
<gene>
    <name evidence="5" type="ORF">GCM10007424_21360</name>
</gene>
<keyword evidence="2 3" id="KW-0802">TPR repeat</keyword>
<keyword evidence="6" id="KW-1185">Reference proteome</keyword>